<feature type="region of interest" description="Disordered" evidence="1">
    <location>
        <begin position="81"/>
        <end position="146"/>
    </location>
</feature>
<feature type="compositionally biased region" description="Basic and acidic residues" evidence="1">
    <location>
        <begin position="114"/>
        <end position="136"/>
    </location>
</feature>
<keyword evidence="3" id="KW-1185">Reference proteome</keyword>
<proteinExistence type="predicted"/>
<feature type="compositionally biased region" description="Polar residues" evidence="1">
    <location>
        <begin position="96"/>
        <end position="113"/>
    </location>
</feature>
<sequence length="199" mass="22037">MNARDPVEFASLCRKKMMEAMEDMAGAAKQKIMDDIANARQVSLAKQGERDLTLAELLAEIQTAVKADLRAEIRAEIREEMEDEKDAQRTGRHHSTQQQHNMSHNLQRRNISSGDHRGAESKHPKAKVQELPRDIPKSSNLEPPSVVKSFRSVQTSGHENFAGIEAHTGPSRSLEVGISNEMQTGGISSTDSAYHTPDV</sequence>
<reference evidence="2" key="1">
    <citation type="submission" date="2021-06" db="EMBL/GenBank/DDBJ databases">
        <title>Comparative genomics, transcriptomics and evolutionary studies reveal genomic signatures of adaptation to plant cell wall in hemibiotrophic fungi.</title>
        <authorList>
            <consortium name="DOE Joint Genome Institute"/>
            <person name="Baroncelli R."/>
            <person name="Diaz J.F."/>
            <person name="Benocci T."/>
            <person name="Peng M."/>
            <person name="Battaglia E."/>
            <person name="Haridas S."/>
            <person name="Andreopoulos W."/>
            <person name="Labutti K."/>
            <person name="Pangilinan J."/>
            <person name="Floch G.L."/>
            <person name="Makela M.R."/>
            <person name="Henrissat B."/>
            <person name="Grigoriev I.V."/>
            <person name="Crouch J.A."/>
            <person name="De Vries R.P."/>
            <person name="Sukno S.A."/>
            <person name="Thon M.R."/>
        </authorList>
    </citation>
    <scope>NUCLEOTIDE SEQUENCE</scope>
    <source>
        <strain evidence="2">CBS 193.32</strain>
    </source>
</reference>
<protein>
    <submittedName>
        <fullName evidence="2">Uncharacterized protein</fullName>
    </submittedName>
</protein>
<dbReference type="EMBL" id="JAHMHR010000016">
    <property type="protein sequence ID" value="KAK1676863.1"/>
    <property type="molecule type" value="Genomic_DNA"/>
</dbReference>
<name>A0AAJ0AMY9_9PEZI</name>
<evidence type="ECO:0000256" key="1">
    <source>
        <dbReference type="SAM" id="MobiDB-lite"/>
    </source>
</evidence>
<organism evidence="2 3">
    <name type="scientific">Colletotrichum godetiae</name>
    <dbReference type="NCBI Taxonomy" id="1209918"/>
    <lineage>
        <taxon>Eukaryota</taxon>
        <taxon>Fungi</taxon>
        <taxon>Dikarya</taxon>
        <taxon>Ascomycota</taxon>
        <taxon>Pezizomycotina</taxon>
        <taxon>Sordariomycetes</taxon>
        <taxon>Hypocreomycetidae</taxon>
        <taxon>Glomerellales</taxon>
        <taxon>Glomerellaceae</taxon>
        <taxon>Colletotrichum</taxon>
        <taxon>Colletotrichum acutatum species complex</taxon>
    </lineage>
</organism>
<gene>
    <name evidence="2" type="ORF">BDP55DRAFT_741341</name>
</gene>
<dbReference type="RefSeq" id="XP_060430866.1">
    <property type="nucleotide sequence ID" value="XM_060580438.1"/>
</dbReference>
<dbReference type="GeneID" id="85464964"/>
<evidence type="ECO:0000313" key="3">
    <source>
        <dbReference type="Proteomes" id="UP001224890"/>
    </source>
</evidence>
<dbReference type="AlphaFoldDB" id="A0AAJ0AMY9"/>
<dbReference type="Proteomes" id="UP001224890">
    <property type="component" value="Unassembled WGS sequence"/>
</dbReference>
<comment type="caution">
    <text evidence="2">The sequence shown here is derived from an EMBL/GenBank/DDBJ whole genome shotgun (WGS) entry which is preliminary data.</text>
</comment>
<evidence type="ECO:0000313" key="2">
    <source>
        <dbReference type="EMBL" id="KAK1676863.1"/>
    </source>
</evidence>
<accession>A0AAJ0AMY9</accession>